<dbReference type="InterPro" id="IPR036736">
    <property type="entry name" value="ACP-like_sf"/>
</dbReference>
<dbReference type="InterPro" id="IPR023213">
    <property type="entry name" value="CAT-like_dom_sf"/>
</dbReference>
<dbReference type="GO" id="GO:0044550">
    <property type="term" value="P:secondary metabolite biosynthetic process"/>
    <property type="evidence" value="ECO:0007669"/>
    <property type="project" value="TreeGrafter"/>
</dbReference>
<comment type="caution">
    <text evidence="6">The sequence shown here is derived from an EMBL/GenBank/DDBJ whole genome shotgun (WGS) entry which is preliminary data.</text>
</comment>
<dbReference type="Gene3D" id="3.30.559.30">
    <property type="entry name" value="Nonribosomal peptide synthetase, condensation domain"/>
    <property type="match status" value="1"/>
</dbReference>
<dbReference type="FunFam" id="3.40.50.980:FF:000001">
    <property type="entry name" value="Non-ribosomal peptide synthetase"/>
    <property type="match status" value="1"/>
</dbReference>
<dbReference type="Gene3D" id="3.30.300.30">
    <property type="match status" value="1"/>
</dbReference>
<dbReference type="InterPro" id="IPR000873">
    <property type="entry name" value="AMP-dep_synth/lig_dom"/>
</dbReference>
<evidence type="ECO:0000256" key="3">
    <source>
        <dbReference type="ARBA" id="ARBA00022450"/>
    </source>
</evidence>
<proteinExistence type="inferred from homology"/>
<protein>
    <submittedName>
        <fullName evidence="6">Amino acid adenylation domain-containing protein</fullName>
    </submittedName>
</protein>
<dbReference type="PROSITE" id="PS00455">
    <property type="entry name" value="AMP_BINDING"/>
    <property type="match status" value="1"/>
</dbReference>
<dbReference type="PANTHER" id="PTHR45527">
    <property type="entry name" value="NONRIBOSOMAL PEPTIDE SYNTHETASE"/>
    <property type="match status" value="1"/>
</dbReference>
<dbReference type="RefSeq" id="WP_226582253.1">
    <property type="nucleotide sequence ID" value="NZ_BLAY01000046.1"/>
</dbReference>
<dbReference type="FunFam" id="3.30.559.10:FF:000012">
    <property type="entry name" value="Non-ribosomal peptide synthetase"/>
    <property type="match status" value="1"/>
</dbReference>
<sequence length="1089" mass="122469">MSQAALDSNYQTTGFSQYLNLTTESWYSQTQCIHQVFAEQVEKTPDAAAIVFENQRFTYRELNAKANQLAHYLQAMGVGKEVLVGLCVERSIEVVIGILGILKAGGAYVPLDAAYPQERLAFMLEDSNLKVLLTKTQWLEILPIITASVICLDADWQKIEQQSQENPICDVKPENLAYLIYTSGSTGKPKGVQMPHASVCNYLEAVAKIIPVNSNDIYLQTASFSFTASVRQLLLPLSQGATSIIATREQTRTPLSLFELIQNQGVTISDGVPSVWRYGLMALESLEQKYTKALSESQLRLIVFGGELLPYQLIKKLRNLFSTPPLFFNILGQTESIGNGFYPIPEDCNLEEGYVPVGNPLKDIQQVYVLNSQLEPVKIGESGELHIAGSTLARGYLNRTEANAEKFIDNPFNPQQRLFKTGDVARYSSDGNLEILGRIDFQVNIRGMRVELEEIEAVLKLHPSVREGVVTLREDLPGDQRLVAYIVPNNQALDWGEIRSFLEHKLPDYMVPNAFVLMEKLPVLPNGKLDRNSLPAPNISTESRNFVAPRNPKEQLIANIWAEVLGLEKVGIHDNFLELGGHSLLASLVISRLREALAVELAVSVLFESPTVASLSERIENSSHQNQQNQTLPILESIDRSVELPLSLIQQRFWILDQMEGANAAYNIARALRLVGRLNLTALQQAIESIIQRHETLRTSFGMVDGKPVQFIAETVPFSLPVLDLQDLPEVERQAELQRLITAEYTQTFDLRTAPLLRVKIIRLESDSHVLLVTMHHIISDAWSVGIFLKELSSLYAASPLPELPIQYVDYAYWQRQWLQNDIINTQLNYWKQQLADAPPVIELPTDHPRSAIQTFRGSIQRFKLGDDLTNKLKTLSQKSGTSLFMTLQAAFVTLLYRYTGQEDIIIGSPITNRNRPALESLIGFFVNSLVLRTRLENNPTFKELLTQVRRVALDAYAHQDVPFDQLVEVLQPQRHLSYSPLFQVMFVLQNSPVEKPKLPGLNVTPIELDRPTAGATFDLTLSMQEIDAELKGAFEYNANLFDAETIARMMINFQILLEDIVNNTQKEISNLQLISANELLQIEEWSHA</sequence>
<organism evidence="6 7">
    <name type="scientific">Microseira wollei NIES-4236</name>
    <dbReference type="NCBI Taxonomy" id="2530354"/>
    <lineage>
        <taxon>Bacteria</taxon>
        <taxon>Bacillati</taxon>
        <taxon>Cyanobacteriota</taxon>
        <taxon>Cyanophyceae</taxon>
        <taxon>Oscillatoriophycideae</taxon>
        <taxon>Aerosakkonematales</taxon>
        <taxon>Aerosakkonemataceae</taxon>
        <taxon>Microseira</taxon>
    </lineage>
</organism>
<dbReference type="GO" id="GO:0043041">
    <property type="term" value="P:amino acid activation for nonribosomal peptide biosynthetic process"/>
    <property type="evidence" value="ECO:0007669"/>
    <property type="project" value="TreeGrafter"/>
</dbReference>
<dbReference type="SUPFAM" id="SSF56801">
    <property type="entry name" value="Acetyl-CoA synthetase-like"/>
    <property type="match status" value="1"/>
</dbReference>
<dbReference type="CDD" id="cd05930">
    <property type="entry name" value="A_NRPS"/>
    <property type="match status" value="1"/>
</dbReference>
<dbReference type="InterPro" id="IPR010071">
    <property type="entry name" value="AA_adenyl_dom"/>
</dbReference>
<dbReference type="CDD" id="cd19531">
    <property type="entry name" value="LCL_NRPS-like"/>
    <property type="match status" value="1"/>
</dbReference>
<dbReference type="Pfam" id="PF00501">
    <property type="entry name" value="AMP-binding"/>
    <property type="match status" value="1"/>
</dbReference>
<dbReference type="PROSITE" id="PS50075">
    <property type="entry name" value="CARRIER"/>
    <property type="match status" value="1"/>
</dbReference>
<comment type="similarity">
    <text evidence="2">Belongs to the ATP-dependent AMP-binding enzyme family.</text>
</comment>
<dbReference type="Pfam" id="PF13193">
    <property type="entry name" value="AMP-binding_C"/>
    <property type="match status" value="1"/>
</dbReference>
<dbReference type="Pfam" id="PF00668">
    <property type="entry name" value="Condensation"/>
    <property type="match status" value="1"/>
</dbReference>
<keyword evidence="4" id="KW-0597">Phosphoprotein</keyword>
<keyword evidence="3" id="KW-0596">Phosphopantetheine</keyword>
<evidence type="ECO:0000256" key="2">
    <source>
        <dbReference type="ARBA" id="ARBA00006432"/>
    </source>
</evidence>
<dbReference type="EMBL" id="BLAY01000046">
    <property type="protein sequence ID" value="GET38522.1"/>
    <property type="molecule type" value="Genomic_DNA"/>
</dbReference>
<dbReference type="Gene3D" id="2.30.38.10">
    <property type="entry name" value="Luciferase, Domain 3"/>
    <property type="match status" value="1"/>
</dbReference>
<dbReference type="SMART" id="SM00823">
    <property type="entry name" value="PKS_PP"/>
    <property type="match status" value="1"/>
</dbReference>
<gene>
    <name evidence="6" type="ORF">MiSe_32800</name>
</gene>
<dbReference type="GO" id="GO:0003824">
    <property type="term" value="F:catalytic activity"/>
    <property type="evidence" value="ECO:0007669"/>
    <property type="project" value="InterPro"/>
</dbReference>
<dbReference type="InterPro" id="IPR020845">
    <property type="entry name" value="AMP-binding_CS"/>
</dbReference>
<evidence type="ECO:0000313" key="7">
    <source>
        <dbReference type="Proteomes" id="UP001050975"/>
    </source>
</evidence>
<comment type="cofactor">
    <cofactor evidence="1">
        <name>pantetheine 4'-phosphate</name>
        <dbReference type="ChEBI" id="CHEBI:47942"/>
    </cofactor>
</comment>
<dbReference type="PANTHER" id="PTHR45527:SF14">
    <property type="entry name" value="PLIPASTATIN SYNTHASE SUBUNIT B"/>
    <property type="match status" value="1"/>
</dbReference>
<dbReference type="AlphaFoldDB" id="A0AAV3X6L8"/>
<dbReference type="FunFam" id="1.10.1200.10:FF:000005">
    <property type="entry name" value="Nonribosomal peptide synthetase 1"/>
    <property type="match status" value="1"/>
</dbReference>
<dbReference type="Gene3D" id="1.10.1200.10">
    <property type="entry name" value="ACP-like"/>
    <property type="match status" value="1"/>
</dbReference>
<dbReference type="Gene3D" id="3.30.559.10">
    <property type="entry name" value="Chloramphenicol acetyltransferase-like domain"/>
    <property type="match status" value="1"/>
</dbReference>
<accession>A0AAV3X6L8</accession>
<dbReference type="SUPFAM" id="SSF47336">
    <property type="entry name" value="ACP-like"/>
    <property type="match status" value="1"/>
</dbReference>
<dbReference type="FunFam" id="3.30.300.30:FF:000010">
    <property type="entry name" value="Enterobactin synthetase component F"/>
    <property type="match status" value="1"/>
</dbReference>
<feature type="domain" description="Carrier" evidence="5">
    <location>
        <begin position="548"/>
        <end position="623"/>
    </location>
</feature>
<dbReference type="Pfam" id="PF00550">
    <property type="entry name" value="PP-binding"/>
    <property type="match status" value="1"/>
</dbReference>
<dbReference type="SUPFAM" id="SSF52777">
    <property type="entry name" value="CoA-dependent acyltransferases"/>
    <property type="match status" value="2"/>
</dbReference>
<dbReference type="InterPro" id="IPR045851">
    <property type="entry name" value="AMP-bd_C_sf"/>
</dbReference>
<evidence type="ECO:0000313" key="6">
    <source>
        <dbReference type="EMBL" id="GET38522.1"/>
    </source>
</evidence>
<dbReference type="Gene3D" id="3.40.50.980">
    <property type="match status" value="2"/>
</dbReference>
<dbReference type="InterPro" id="IPR001242">
    <property type="entry name" value="Condensation_dom"/>
</dbReference>
<dbReference type="GO" id="GO:0031177">
    <property type="term" value="F:phosphopantetheine binding"/>
    <property type="evidence" value="ECO:0007669"/>
    <property type="project" value="InterPro"/>
</dbReference>
<name>A0AAV3X6L8_9CYAN</name>
<keyword evidence="7" id="KW-1185">Reference proteome</keyword>
<dbReference type="GO" id="GO:0005829">
    <property type="term" value="C:cytosol"/>
    <property type="evidence" value="ECO:0007669"/>
    <property type="project" value="TreeGrafter"/>
</dbReference>
<dbReference type="InterPro" id="IPR009081">
    <property type="entry name" value="PP-bd_ACP"/>
</dbReference>
<evidence type="ECO:0000256" key="4">
    <source>
        <dbReference type="ARBA" id="ARBA00022553"/>
    </source>
</evidence>
<dbReference type="NCBIfam" id="TIGR01733">
    <property type="entry name" value="AA-adenyl-dom"/>
    <property type="match status" value="1"/>
</dbReference>
<dbReference type="GO" id="GO:0008610">
    <property type="term" value="P:lipid biosynthetic process"/>
    <property type="evidence" value="ECO:0007669"/>
    <property type="project" value="UniProtKB-ARBA"/>
</dbReference>
<evidence type="ECO:0000259" key="5">
    <source>
        <dbReference type="PROSITE" id="PS50075"/>
    </source>
</evidence>
<dbReference type="InterPro" id="IPR020806">
    <property type="entry name" value="PKS_PP-bd"/>
</dbReference>
<dbReference type="InterPro" id="IPR025110">
    <property type="entry name" value="AMP-bd_C"/>
</dbReference>
<dbReference type="Proteomes" id="UP001050975">
    <property type="component" value="Unassembled WGS sequence"/>
</dbReference>
<reference evidence="6" key="1">
    <citation type="submission" date="2019-10" db="EMBL/GenBank/DDBJ databases">
        <title>Draft genome sequece of Microseira wollei NIES-4236.</title>
        <authorList>
            <person name="Yamaguchi H."/>
            <person name="Suzuki S."/>
            <person name="Kawachi M."/>
        </authorList>
    </citation>
    <scope>NUCLEOTIDE SEQUENCE</scope>
    <source>
        <strain evidence="6">NIES-4236</strain>
    </source>
</reference>
<evidence type="ECO:0000256" key="1">
    <source>
        <dbReference type="ARBA" id="ARBA00001957"/>
    </source>
</evidence>